<reference evidence="2" key="1">
    <citation type="submission" date="2021-11" db="EMBL/GenBank/DDBJ databases">
        <authorList>
            <person name="Islam A."/>
            <person name="Islam S."/>
            <person name="Flora M.S."/>
            <person name="Rahman M."/>
            <person name="Ziaur R.M."/>
            <person name="Epstein J.H."/>
            <person name="Hassan M."/>
            <person name="Klassen M."/>
            <person name="Woodard K."/>
            <person name="Webb A."/>
            <person name="Webby R.J."/>
            <person name="El Zowalaty M.E."/>
        </authorList>
    </citation>
    <scope>NUCLEOTIDE SEQUENCE</scope>
    <source>
        <strain evidence="2">Pbs3</strain>
    </source>
</reference>
<evidence type="ECO:0008006" key="4">
    <source>
        <dbReference type="Google" id="ProtNLM"/>
    </source>
</evidence>
<evidence type="ECO:0000313" key="2">
    <source>
        <dbReference type="EMBL" id="CAH0475571.1"/>
    </source>
</evidence>
<accession>A0AAU9L614</accession>
<sequence>MYRVVNGERQMVLSDTMERPSPNAHSYTTTHHHSVSIPSLQSRHKAQKSCNKTKKSSSIPSTENDPPDVILHSDGCAIALHLSVLQSRCPWFYKQLRKLRASSHSPIGFKLLDDEELQQLKDKNKNPSKCPLHDPHKLRLDYVRCVAHRCHGGQTIDDSTRGQSLQDSPVILPRKKRLRQDFVLDGNQTQNEQRIALKSRRARSLFNELKSTTFAKLGEELENQRSVMHVEIAGTNIGAIVTVVEYIYRCKVRMIDERKAIEAVKLGQNLGMRCTMLYYCLVIAIRHSTTATWMELLLMASMLENKMERHLLCDQLIAFVKSLKSEQYDQVLKDIRCVHLKRLKDHDVLVRVVIGLINSVRLVEFWQNLLDALSHWLSNRFQTEQVPSLCDIHQHFAPEWIPYLERDPVELFAKHGEESLVTLLQFGKFQLQLRIDFMGEVPILWRIIRSSSPQLLSSDPDELDELTSFDDDPQFWIRGQMKVKYWRTQLDHTAVSQGVVIQYQHCLQQYSRWCGLVPPTSSISAPVVTAAAVQPEYWGKAQVCGKFFIWGDPVCSMYHFLLQTTLFYSAPHDIPSEVSDLVIVSEMQRLPLETLELVLRSDSLRIPDGERTLLRCLNKLFFGNNFSYLGSAHQPPQEFNGRAKDMIRLYKCVRWCFVPLDDIIATLRRSPRELKFYELIEYGLQNTFQRFLRRRPWGWRKYRHAYMKNETNVVEFRIEAGENQLSPDYFPVVPNTECSSQDSLVLSPEAISCDLSSHVQSVS</sequence>
<comment type="caution">
    <text evidence="2">The sequence shown here is derived from an EMBL/GenBank/DDBJ whole genome shotgun (WGS) entry which is preliminary data.</text>
</comment>
<name>A0AAU9L614_9STRA</name>
<organism evidence="2 3">
    <name type="scientific">Peronospora belbahrii</name>
    <dbReference type="NCBI Taxonomy" id="622444"/>
    <lineage>
        <taxon>Eukaryota</taxon>
        <taxon>Sar</taxon>
        <taxon>Stramenopiles</taxon>
        <taxon>Oomycota</taxon>
        <taxon>Peronosporomycetes</taxon>
        <taxon>Peronosporales</taxon>
        <taxon>Peronosporaceae</taxon>
        <taxon>Peronospora</taxon>
    </lineage>
</organism>
<evidence type="ECO:0000313" key="3">
    <source>
        <dbReference type="Proteomes" id="UP001160483"/>
    </source>
</evidence>
<evidence type="ECO:0000256" key="1">
    <source>
        <dbReference type="SAM" id="MobiDB-lite"/>
    </source>
</evidence>
<protein>
    <recommendedName>
        <fullName evidence="4">BTB domain-containing protein</fullName>
    </recommendedName>
</protein>
<proteinExistence type="predicted"/>
<feature type="region of interest" description="Disordered" evidence="1">
    <location>
        <begin position="17"/>
        <end position="66"/>
    </location>
</feature>
<feature type="compositionally biased region" description="Basic residues" evidence="1">
    <location>
        <begin position="42"/>
        <end position="55"/>
    </location>
</feature>
<dbReference type="AlphaFoldDB" id="A0AAU9L614"/>
<dbReference type="EMBL" id="CAKKTJ010000128">
    <property type="protein sequence ID" value="CAH0475571.1"/>
    <property type="molecule type" value="Genomic_DNA"/>
</dbReference>
<dbReference type="Proteomes" id="UP001160483">
    <property type="component" value="Unassembled WGS sequence"/>
</dbReference>
<gene>
    <name evidence="2" type="ORF">PBS003_LOCUS2384</name>
</gene>